<dbReference type="PRINTS" id="PR00455">
    <property type="entry name" value="HTHTETR"/>
</dbReference>
<evidence type="ECO:0000313" key="7">
    <source>
        <dbReference type="EMBL" id="RTI17998.1"/>
    </source>
</evidence>
<proteinExistence type="predicted"/>
<keyword evidence="3" id="KW-0804">Transcription</keyword>
<dbReference type="Pfam" id="PF00440">
    <property type="entry name" value="TetR_N"/>
    <property type="match status" value="1"/>
</dbReference>
<dbReference type="Proteomes" id="UP000287155">
    <property type="component" value="Unassembled WGS sequence"/>
</dbReference>
<dbReference type="PANTHER" id="PTHR30055:SF234">
    <property type="entry name" value="HTH-TYPE TRANSCRIPTIONAL REGULATOR BETI"/>
    <property type="match status" value="1"/>
</dbReference>
<evidence type="ECO:0000256" key="3">
    <source>
        <dbReference type="ARBA" id="ARBA00023163"/>
    </source>
</evidence>
<dbReference type="Proteomes" id="UP000288347">
    <property type="component" value="Unassembled WGS sequence"/>
</dbReference>
<evidence type="ECO:0000313" key="8">
    <source>
        <dbReference type="Proteomes" id="UP000287155"/>
    </source>
</evidence>
<gene>
    <name evidence="7" type="ORF">CSW27_00635</name>
    <name evidence="6" type="ORF">CSW29_12995</name>
</gene>
<accession>A0A430V494</accession>
<evidence type="ECO:0000313" key="9">
    <source>
        <dbReference type="Proteomes" id="UP000288347"/>
    </source>
</evidence>
<evidence type="ECO:0000256" key="4">
    <source>
        <dbReference type="PROSITE-ProRule" id="PRU00335"/>
    </source>
</evidence>
<protein>
    <submittedName>
        <fullName evidence="7">TetR family transcriptional regulator</fullName>
    </submittedName>
</protein>
<reference evidence="8 9" key="1">
    <citation type="journal article" date="2019" name="Extremophiles">
        <title>Biogeography of thermophiles and predominance of Thermus scotoductus in domestic water heaters.</title>
        <authorList>
            <person name="Wilpiszeski R.L."/>
            <person name="Zhang Z."/>
            <person name="House C.H."/>
        </authorList>
    </citation>
    <scope>NUCLEOTIDE SEQUENCE [LARGE SCALE GENOMIC DNA]</scope>
    <source>
        <strain evidence="7 8">14_S14</strain>
        <strain evidence="6 9">16_S16</strain>
    </source>
</reference>
<evidence type="ECO:0000259" key="5">
    <source>
        <dbReference type="PROSITE" id="PS50977"/>
    </source>
</evidence>
<dbReference type="GO" id="GO:0003700">
    <property type="term" value="F:DNA-binding transcription factor activity"/>
    <property type="evidence" value="ECO:0007669"/>
    <property type="project" value="TreeGrafter"/>
</dbReference>
<dbReference type="InterPro" id="IPR001647">
    <property type="entry name" value="HTH_TetR"/>
</dbReference>
<dbReference type="EMBL" id="PEMH01000398">
    <property type="protein sequence ID" value="RTH96556.1"/>
    <property type="molecule type" value="Genomic_DNA"/>
</dbReference>
<feature type="DNA-binding region" description="H-T-H motif" evidence="4">
    <location>
        <begin position="32"/>
        <end position="51"/>
    </location>
</feature>
<comment type="caution">
    <text evidence="7">The sequence shown here is derived from an EMBL/GenBank/DDBJ whole genome shotgun (WGS) entry which is preliminary data.</text>
</comment>
<dbReference type="PANTHER" id="PTHR30055">
    <property type="entry name" value="HTH-TYPE TRANSCRIPTIONAL REGULATOR RUTR"/>
    <property type="match status" value="1"/>
</dbReference>
<feature type="domain" description="HTH tetR-type" evidence="5">
    <location>
        <begin position="9"/>
        <end position="69"/>
    </location>
</feature>
<dbReference type="InterPro" id="IPR049444">
    <property type="entry name" value="TetR_C_44"/>
</dbReference>
<dbReference type="PROSITE" id="PS50977">
    <property type="entry name" value="HTH_TETR_2"/>
    <property type="match status" value="1"/>
</dbReference>
<dbReference type="RefSeq" id="WP_126204336.1">
    <property type="nucleotide sequence ID" value="NZ_PEMH01000398.1"/>
</dbReference>
<dbReference type="GO" id="GO:0000976">
    <property type="term" value="F:transcription cis-regulatory region binding"/>
    <property type="evidence" value="ECO:0007669"/>
    <property type="project" value="TreeGrafter"/>
</dbReference>
<sequence>MTVREYQKKRRRERIFQAAMVLFRQQGFRETTATDIAKAAHVSRGTFFNYYPYKEAVLLEYGSFLLADLREEVRRRLAQGEDPMALLRFLFQRLAAFTQAEKDLLLPLLYELLNPDPVRAKAAFLALPLGDLIAEVLKPLREKGVVRQDLSLERMGRTLADLYFLAALRWAAYTPSRDFGEEVEKSLSLALEGILARSQPTQVSRKSAKAKA</sequence>
<dbReference type="SUPFAM" id="SSF48498">
    <property type="entry name" value="Tetracyclin repressor-like, C-terminal domain"/>
    <property type="match status" value="1"/>
</dbReference>
<dbReference type="SUPFAM" id="SSF46689">
    <property type="entry name" value="Homeodomain-like"/>
    <property type="match status" value="1"/>
</dbReference>
<dbReference type="InterPro" id="IPR009057">
    <property type="entry name" value="Homeodomain-like_sf"/>
</dbReference>
<keyword evidence="2 4" id="KW-0238">DNA-binding</keyword>
<dbReference type="Gene3D" id="1.10.357.10">
    <property type="entry name" value="Tetracycline Repressor, domain 2"/>
    <property type="match status" value="1"/>
</dbReference>
<dbReference type="EMBL" id="PEMJ01000011">
    <property type="protein sequence ID" value="RTI17998.1"/>
    <property type="molecule type" value="Genomic_DNA"/>
</dbReference>
<dbReference type="InterPro" id="IPR036271">
    <property type="entry name" value="Tet_transcr_reg_TetR-rel_C_sf"/>
</dbReference>
<organism evidence="7 8">
    <name type="scientific">Thermus scotoductus</name>
    <dbReference type="NCBI Taxonomy" id="37636"/>
    <lineage>
        <taxon>Bacteria</taxon>
        <taxon>Thermotogati</taxon>
        <taxon>Deinococcota</taxon>
        <taxon>Deinococci</taxon>
        <taxon>Thermales</taxon>
        <taxon>Thermaceae</taxon>
        <taxon>Thermus</taxon>
    </lineage>
</organism>
<dbReference type="AlphaFoldDB" id="A0A430V494"/>
<evidence type="ECO:0000313" key="6">
    <source>
        <dbReference type="EMBL" id="RTH96556.1"/>
    </source>
</evidence>
<keyword evidence="1" id="KW-0805">Transcription regulation</keyword>
<evidence type="ECO:0000256" key="2">
    <source>
        <dbReference type="ARBA" id="ARBA00023125"/>
    </source>
</evidence>
<evidence type="ECO:0000256" key="1">
    <source>
        <dbReference type="ARBA" id="ARBA00023015"/>
    </source>
</evidence>
<name>A0A430V494_THESC</name>
<dbReference type="InterPro" id="IPR050109">
    <property type="entry name" value="HTH-type_TetR-like_transc_reg"/>
</dbReference>
<dbReference type="Pfam" id="PF21776">
    <property type="entry name" value="TetR_C_44"/>
    <property type="match status" value="1"/>
</dbReference>